<evidence type="ECO:0000313" key="4">
    <source>
        <dbReference type="Proteomes" id="UP000243451"/>
    </source>
</evidence>
<protein>
    <submittedName>
        <fullName evidence="3">Protein CapI</fullName>
    </submittedName>
</protein>
<dbReference type="CDD" id="cd05253">
    <property type="entry name" value="UDP_GE_SDE_e"/>
    <property type="match status" value="1"/>
</dbReference>
<dbReference type="AlphaFoldDB" id="A0A2P4ES42"/>
<comment type="caution">
    <text evidence="3">The sequence shown here is derived from an EMBL/GenBank/DDBJ whole genome shotgun (WGS) entry which is preliminary data.</text>
</comment>
<reference evidence="3 4" key="1">
    <citation type="submission" date="2018-01" db="EMBL/GenBank/DDBJ databases">
        <title>Draft genome of the type strain Pseudomonas oceani DSM 100277 isolated from the deep water in Okinawa trough, northwestern Pacific Ocean.</title>
        <authorList>
            <person name="Gomila M."/>
            <person name="Mulet M."/>
            <person name="Garcia-Valdes E."/>
            <person name="Lalucat J."/>
        </authorList>
    </citation>
    <scope>NUCLEOTIDE SEQUENCE [LARGE SCALE GENOMIC DNA]</scope>
    <source>
        <strain evidence="3 4">DSM 100277</strain>
    </source>
</reference>
<dbReference type="SUPFAM" id="SSF51735">
    <property type="entry name" value="NAD(P)-binding Rossmann-fold domains"/>
    <property type="match status" value="1"/>
</dbReference>
<evidence type="ECO:0000313" key="3">
    <source>
        <dbReference type="EMBL" id="POB01795.1"/>
    </source>
</evidence>
<gene>
    <name evidence="3" type="ORF">C1949_15760</name>
</gene>
<dbReference type="Pfam" id="PF01370">
    <property type="entry name" value="Epimerase"/>
    <property type="match status" value="1"/>
</dbReference>
<dbReference type="Gene3D" id="3.40.50.720">
    <property type="entry name" value="NAD(P)-binding Rossmann-like Domain"/>
    <property type="match status" value="1"/>
</dbReference>
<dbReference type="PRINTS" id="PR01713">
    <property type="entry name" value="NUCEPIMERASE"/>
</dbReference>
<feature type="domain" description="NAD-dependent epimerase/dehydratase" evidence="2">
    <location>
        <begin position="3"/>
        <end position="231"/>
    </location>
</feature>
<proteinExistence type="predicted"/>
<evidence type="ECO:0000259" key="2">
    <source>
        <dbReference type="Pfam" id="PF01370"/>
    </source>
</evidence>
<dbReference type="EMBL" id="PPSK01000018">
    <property type="protein sequence ID" value="POB01795.1"/>
    <property type="molecule type" value="Genomic_DNA"/>
</dbReference>
<dbReference type="PANTHER" id="PTHR43574">
    <property type="entry name" value="EPIMERASE-RELATED"/>
    <property type="match status" value="1"/>
</dbReference>
<evidence type="ECO:0000256" key="1">
    <source>
        <dbReference type="ARBA" id="ARBA00023027"/>
    </source>
</evidence>
<dbReference type="OrthoDB" id="9803010at2"/>
<name>A0A2P4ES42_9GAMM</name>
<keyword evidence="4" id="KW-1185">Reference proteome</keyword>
<dbReference type="InterPro" id="IPR036291">
    <property type="entry name" value="NAD(P)-bd_dom_sf"/>
</dbReference>
<accession>A0A2P4ES42</accession>
<organism evidence="3 4">
    <name type="scientific">Halopseudomonas oceani</name>
    <dbReference type="NCBI Taxonomy" id="1708783"/>
    <lineage>
        <taxon>Bacteria</taxon>
        <taxon>Pseudomonadati</taxon>
        <taxon>Pseudomonadota</taxon>
        <taxon>Gammaproteobacteria</taxon>
        <taxon>Pseudomonadales</taxon>
        <taxon>Pseudomonadaceae</taxon>
        <taxon>Halopseudomonas</taxon>
    </lineage>
</organism>
<dbReference type="Proteomes" id="UP000243451">
    <property type="component" value="Unassembled WGS sequence"/>
</dbReference>
<sequence>MQILVTGAAGFIGFHTALRLCQAGYEVVGIDNLNSYYSVALKQARLSELAKQKNFRFRLLDISDRPALAALFAECHFERVIHLAAQAGVRYSLENPHAYADANLSGFVNLLEACRQHQTRHLIYASSSSVYGMNAKVPFSTDDPVEHPVSLYAATKRSNELMAQTYSHLYQLSTTGLRFFTVYGPWGRPDMAPFKFTKAILEDQPIDIYNNGDMSRDFTYIDDIVEAVLRIQDCPPCAEPPATPRPIPPARLFNVGRGAPVRLLDFVHCIEQATGIAARKRMLPMQPGDVPQTWADVSALTLQTGFTPTIELEDGVSRFVHWYRAFYRT</sequence>
<keyword evidence="1" id="KW-0520">NAD</keyword>
<dbReference type="RefSeq" id="WP_104739428.1">
    <property type="nucleotide sequence ID" value="NZ_BMHR01000016.1"/>
</dbReference>
<dbReference type="InterPro" id="IPR001509">
    <property type="entry name" value="Epimerase_deHydtase"/>
</dbReference>